<dbReference type="EMBL" id="BAABME010017949">
    <property type="protein sequence ID" value="GAA0152011.1"/>
    <property type="molecule type" value="Genomic_DNA"/>
</dbReference>
<proteinExistence type="predicted"/>
<keyword evidence="11" id="KW-1185">Reference proteome</keyword>
<dbReference type="AlphaFoldDB" id="A0AAV3PLC9"/>
<evidence type="ECO:0000256" key="4">
    <source>
        <dbReference type="ARBA" id="ARBA00022723"/>
    </source>
</evidence>
<protein>
    <recommendedName>
        <fullName evidence="3">protein-serine/threonine phosphatase</fullName>
        <ecNumber evidence="3">3.1.3.16</ecNumber>
    </recommendedName>
</protein>
<keyword evidence="6" id="KW-0460">Magnesium</keyword>
<comment type="cofactor">
    <cofactor evidence="2">
        <name>Mg(2+)</name>
        <dbReference type="ChEBI" id="CHEBI:18420"/>
    </cofactor>
</comment>
<evidence type="ECO:0000256" key="8">
    <source>
        <dbReference type="ARBA" id="ARBA00023211"/>
    </source>
</evidence>
<gene>
    <name evidence="10" type="ORF">LIER_37401</name>
</gene>
<evidence type="ECO:0000256" key="5">
    <source>
        <dbReference type="ARBA" id="ARBA00022801"/>
    </source>
</evidence>
<dbReference type="InterPro" id="IPR036457">
    <property type="entry name" value="PPM-type-like_dom_sf"/>
</dbReference>
<dbReference type="PANTHER" id="PTHR47992">
    <property type="entry name" value="PROTEIN PHOSPHATASE"/>
    <property type="match status" value="1"/>
</dbReference>
<accession>A0AAV3PLC9</accession>
<keyword evidence="8" id="KW-0464">Manganese</keyword>
<dbReference type="InterPro" id="IPR015655">
    <property type="entry name" value="PP2C"/>
</dbReference>
<keyword evidence="5" id="KW-0378">Hydrolase</keyword>
<dbReference type="Proteomes" id="UP001454036">
    <property type="component" value="Unassembled WGS sequence"/>
</dbReference>
<dbReference type="GO" id="GO:0046872">
    <property type="term" value="F:metal ion binding"/>
    <property type="evidence" value="ECO:0007669"/>
    <property type="project" value="UniProtKB-KW"/>
</dbReference>
<evidence type="ECO:0000256" key="6">
    <source>
        <dbReference type="ARBA" id="ARBA00022842"/>
    </source>
</evidence>
<name>A0AAV3PLC9_LITER</name>
<dbReference type="Pfam" id="PF00481">
    <property type="entry name" value="PP2C"/>
    <property type="match status" value="1"/>
</dbReference>
<evidence type="ECO:0000256" key="2">
    <source>
        <dbReference type="ARBA" id="ARBA00001946"/>
    </source>
</evidence>
<reference evidence="10 11" key="1">
    <citation type="submission" date="2024-01" db="EMBL/GenBank/DDBJ databases">
        <title>The complete chloroplast genome sequence of Lithospermum erythrorhizon: insights into the phylogenetic relationship among Boraginaceae species and the maternal lineages of purple gromwells.</title>
        <authorList>
            <person name="Okada T."/>
            <person name="Watanabe K."/>
        </authorList>
    </citation>
    <scope>NUCLEOTIDE SEQUENCE [LARGE SCALE GENOMIC DNA]</scope>
</reference>
<evidence type="ECO:0000256" key="3">
    <source>
        <dbReference type="ARBA" id="ARBA00013081"/>
    </source>
</evidence>
<dbReference type="InterPro" id="IPR000222">
    <property type="entry name" value="PP2C_BS"/>
</dbReference>
<dbReference type="Gene3D" id="3.60.40.10">
    <property type="entry name" value="PPM-type phosphatase domain"/>
    <property type="match status" value="1"/>
</dbReference>
<dbReference type="EC" id="3.1.3.16" evidence="3"/>
<keyword evidence="4" id="KW-0479">Metal-binding</keyword>
<keyword evidence="7" id="KW-0904">Protein phosphatase</keyword>
<dbReference type="PROSITE" id="PS51746">
    <property type="entry name" value="PPM_2"/>
    <property type="match status" value="1"/>
</dbReference>
<evidence type="ECO:0000313" key="11">
    <source>
        <dbReference type="Proteomes" id="UP001454036"/>
    </source>
</evidence>
<sequence length="99" mass="11274">MMPHDLNNNGKRSLPIHRKMLKLRRGKYVRSMSVIGRRREMEDSVAIEEGFIINKGLSNEYDFFGVYDGHGGSLVAQACRQRLHELVIEQVGDEGGDDK</sequence>
<feature type="domain" description="PPM-type phosphatase" evidence="9">
    <location>
        <begin position="28"/>
        <end position="99"/>
    </location>
</feature>
<dbReference type="PROSITE" id="PS01032">
    <property type="entry name" value="PPM_1"/>
    <property type="match status" value="1"/>
</dbReference>
<organism evidence="10 11">
    <name type="scientific">Lithospermum erythrorhizon</name>
    <name type="common">Purple gromwell</name>
    <name type="synonym">Lithospermum officinale var. erythrorhizon</name>
    <dbReference type="NCBI Taxonomy" id="34254"/>
    <lineage>
        <taxon>Eukaryota</taxon>
        <taxon>Viridiplantae</taxon>
        <taxon>Streptophyta</taxon>
        <taxon>Embryophyta</taxon>
        <taxon>Tracheophyta</taxon>
        <taxon>Spermatophyta</taxon>
        <taxon>Magnoliopsida</taxon>
        <taxon>eudicotyledons</taxon>
        <taxon>Gunneridae</taxon>
        <taxon>Pentapetalae</taxon>
        <taxon>asterids</taxon>
        <taxon>lamiids</taxon>
        <taxon>Boraginales</taxon>
        <taxon>Boraginaceae</taxon>
        <taxon>Boraginoideae</taxon>
        <taxon>Lithospermeae</taxon>
        <taxon>Lithospermum</taxon>
    </lineage>
</organism>
<evidence type="ECO:0000259" key="9">
    <source>
        <dbReference type="PROSITE" id="PS51746"/>
    </source>
</evidence>
<evidence type="ECO:0000256" key="1">
    <source>
        <dbReference type="ARBA" id="ARBA00001936"/>
    </source>
</evidence>
<dbReference type="SUPFAM" id="SSF81606">
    <property type="entry name" value="PP2C-like"/>
    <property type="match status" value="1"/>
</dbReference>
<evidence type="ECO:0000256" key="7">
    <source>
        <dbReference type="ARBA" id="ARBA00022912"/>
    </source>
</evidence>
<evidence type="ECO:0000313" key="10">
    <source>
        <dbReference type="EMBL" id="GAA0152011.1"/>
    </source>
</evidence>
<dbReference type="GO" id="GO:0004722">
    <property type="term" value="F:protein serine/threonine phosphatase activity"/>
    <property type="evidence" value="ECO:0007669"/>
    <property type="project" value="UniProtKB-EC"/>
</dbReference>
<dbReference type="InterPro" id="IPR001932">
    <property type="entry name" value="PPM-type_phosphatase-like_dom"/>
</dbReference>
<comment type="caution">
    <text evidence="10">The sequence shown here is derived from an EMBL/GenBank/DDBJ whole genome shotgun (WGS) entry which is preliminary data.</text>
</comment>
<comment type="cofactor">
    <cofactor evidence="1">
        <name>Mn(2+)</name>
        <dbReference type="ChEBI" id="CHEBI:29035"/>
    </cofactor>
</comment>